<gene>
    <name evidence="3" type="ORF">C1T31_13450</name>
</gene>
<keyword evidence="1" id="KW-0812">Transmembrane</keyword>
<dbReference type="CDD" id="cd00761">
    <property type="entry name" value="Glyco_tranf_GTA_type"/>
    <property type="match status" value="1"/>
</dbReference>
<feature type="transmembrane region" description="Helical" evidence="1">
    <location>
        <begin position="300"/>
        <end position="326"/>
    </location>
</feature>
<dbReference type="Pfam" id="PF00535">
    <property type="entry name" value="Glycos_transf_2"/>
    <property type="match status" value="1"/>
</dbReference>
<dbReference type="InterPro" id="IPR001173">
    <property type="entry name" value="Glyco_trans_2-like"/>
</dbReference>
<dbReference type="Gene3D" id="3.90.550.10">
    <property type="entry name" value="Spore Coat Polysaccharide Biosynthesis Protein SpsA, Chain A"/>
    <property type="match status" value="1"/>
</dbReference>
<keyword evidence="4" id="KW-1185">Reference proteome</keyword>
<organism evidence="3 4">
    <name type="scientific">Hanstruepera neustonica</name>
    <dbReference type="NCBI Taxonomy" id="1445657"/>
    <lineage>
        <taxon>Bacteria</taxon>
        <taxon>Pseudomonadati</taxon>
        <taxon>Bacteroidota</taxon>
        <taxon>Flavobacteriia</taxon>
        <taxon>Flavobacteriales</taxon>
        <taxon>Flavobacteriaceae</taxon>
        <taxon>Hanstruepera</taxon>
    </lineage>
</organism>
<evidence type="ECO:0000313" key="3">
    <source>
        <dbReference type="EMBL" id="PNQ72105.1"/>
    </source>
</evidence>
<dbReference type="SUPFAM" id="SSF53448">
    <property type="entry name" value="Nucleotide-diphospho-sugar transferases"/>
    <property type="match status" value="1"/>
</dbReference>
<name>A0A2K1DVP4_9FLAO</name>
<evidence type="ECO:0000259" key="2">
    <source>
        <dbReference type="Pfam" id="PF00535"/>
    </source>
</evidence>
<evidence type="ECO:0000313" key="4">
    <source>
        <dbReference type="Proteomes" id="UP000236641"/>
    </source>
</evidence>
<sequence length="334" mass="39130">MKLSIIIPVYNGEKFIRRSYESIMNQGLETIAHEILYIDNNSKDQSELIIKDLQRENPYVKLYHQPKQGEAQARNMGIEKAQGEYLYQLDVDDQVFPGALKRLMAVLDSHPDIDAVFGKMYKTHKTLATIDMSLDETHEVQLKDKPYWGLQWFSDLGSVVGEGAYMHRRRVFETIGCYTEQLPIIGTDLAFDIKLGMLCHVAYIDTYIYLYFKHEVSLIQGVKKKMPRAFMVWPRLVKEHLPFYFEYDVPKRFETLLFSQLFQSMGRQIAFTQGFSKRVALKNQLFKEIPEVNIPTLIRIYLAILALFPFSFMVKLYSYYIVPFVIKKMPQQKP</sequence>
<dbReference type="GO" id="GO:0016758">
    <property type="term" value="F:hexosyltransferase activity"/>
    <property type="evidence" value="ECO:0007669"/>
    <property type="project" value="UniProtKB-ARBA"/>
</dbReference>
<proteinExistence type="predicted"/>
<evidence type="ECO:0000256" key="1">
    <source>
        <dbReference type="SAM" id="Phobius"/>
    </source>
</evidence>
<feature type="domain" description="Glycosyltransferase 2-like" evidence="2">
    <location>
        <begin position="4"/>
        <end position="124"/>
    </location>
</feature>
<accession>A0A2K1DVP4</accession>
<protein>
    <recommendedName>
        <fullName evidence="2">Glycosyltransferase 2-like domain-containing protein</fullName>
    </recommendedName>
</protein>
<dbReference type="AlphaFoldDB" id="A0A2K1DVP4"/>
<reference evidence="3 4" key="1">
    <citation type="submission" date="2018-01" db="EMBL/GenBank/DDBJ databases">
        <title>The draft genome of Hanstruepera neustonica JCM19743.</title>
        <authorList>
            <person name="He R.-H."/>
            <person name="Du Z.-J."/>
        </authorList>
    </citation>
    <scope>NUCLEOTIDE SEQUENCE [LARGE SCALE GENOMIC DNA]</scope>
    <source>
        <strain evidence="3 4">JCM19743</strain>
    </source>
</reference>
<dbReference type="RefSeq" id="WP_103053038.1">
    <property type="nucleotide sequence ID" value="NZ_POWF01000011.1"/>
</dbReference>
<dbReference type="PANTHER" id="PTHR22916">
    <property type="entry name" value="GLYCOSYLTRANSFERASE"/>
    <property type="match status" value="1"/>
</dbReference>
<dbReference type="Proteomes" id="UP000236641">
    <property type="component" value="Unassembled WGS sequence"/>
</dbReference>
<keyword evidence="1" id="KW-0472">Membrane</keyword>
<dbReference type="PANTHER" id="PTHR22916:SF3">
    <property type="entry name" value="UDP-GLCNAC:BETAGAL BETA-1,3-N-ACETYLGLUCOSAMINYLTRANSFERASE-LIKE PROTEIN 1"/>
    <property type="match status" value="1"/>
</dbReference>
<dbReference type="InterPro" id="IPR029044">
    <property type="entry name" value="Nucleotide-diphossugar_trans"/>
</dbReference>
<keyword evidence="1" id="KW-1133">Transmembrane helix</keyword>
<dbReference type="EMBL" id="POWF01000011">
    <property type="protein sequence ID" value="PNQ72105.1"/>
    <property type="molecule type" value="Genomic_DNA"/>
</dbReference>
<comment type="caution">
    <text evidence="3">The sequence shown here is derived from an EMBL/GenBank/DDBJ whole genome shotgun (WGS) entry which is preliminary data.</text>
</comment>
<dbReference type="OrthoDB" id="927791at2"/>